<dbReference type="EMBL" id="JABBWG010000037">
    <property type="protein sequence ID" value="KAG1808642.1"/>
    <property type="molecule type" value="Genomic_DNA"/>
</dbReference>
<dbReference type="RefSeq" id="XP_041188735.1">
    <property type="nucleotide sequence ID" value="XM_041343725.1"/>
</dbReference>
<name>A0A9P7E1N4_9AGAM</name>
<feature type="signal peptide" evidence="1">
    <location>
        <begin position="1"/>
        <end position="21"/>
    </location>
</feature>
<evidence type="ECO:0000256" key="1">
    <source>
        <dbReference type="SAM" id="SignalP"/>
    </source>
</evidence>
<gene>
    <name evidence="2" type="ORF">BJ212DRAFT_641619</name>
</gene>
<reference evidence="2" key="1">
    <citation type="journal article" date="2020" name="New Phytol.">
        <title>Comparative genomics reveals dynamic genome evolution in host specialist ectomycorrhizal fungi.</title>
        <authorList>
            <person name="Lofgren L.A."/>
            <person name="Nguyen N.H."/>
            <person name="Vilgalys R."/>
            <person name="Ruytinx J."/>
            <person name="Liao H.L."/>
            <person name="Branco S."/>
            <person name="Kuo A."/>
            <person name="LaButti K."/>
            <person name="Lipzen A."/>
            <person name="Andreopoulos W."/>
            <person name="Pangilinan J."/>
            <person name="Riley R."/>
            <person name="Hundley H."/>
            <person name="Na H."/>
            <person name="Barry K."/>
            <person name="Grigoriev I.V."/>
            <person name="Stajich J.E."/>
            <person name="Kennedy P.G."/>
        </authorList>
    </citation>
    <scope>NUCLEOTIDE SEQUENCE</scope>
    <source>
        <strain evidence="2">MN1</strain>
    </source>
</reference>
<keyword evidence="1" id="KW-0732">Signal</keyword>
<keyword evidence="3" id="KW-1185">Reference proteome</keyword>
<evidence type="ECO:0000313" key="3">
    <source>
        <dbReference type="Proteomes" id="UP000807769"/>
    </source>
</evidence>
<organism evidence="2 3">
    <name type="scientific">Suillus subaureus</name>
    <dbReference type="NCBI Taxonomy" id="48587"/>
    <lineage>
        <taxon>Eukaryota</taxon>
        <taxon>Fungi</taxon>
        <taxon>Dikarya</taxon>
        <taxon>Basidiomycota</taxon>
        <taxon>Agaricomycotina</taxon>
        <taxon>Agaricomycetes</taxon>
        <taxon>Agaricomycetidae</taxon>
        <taxon>Boletales</taxon>
        <taxon>Suillineae</taxon>
        <taxon>Suillaceae</taxon>
        <taxon>Suillus</taxon>
    </lineage>
</organism>
<dbReference type="AlphaFoldDB" id="A0A9P7E1N4"/>
<protein>
    <recommendedName>
        <fullName evidence="4">Secreted protein</fullName>
    </recommendedName>
</protein>
<evidence type="ECO:0008006" key="4">
    <source>
        <dbReference type="Google" id="ProtNLM"/>
    </source>
</evidence>
<accession>A0A9P7E1N4</accession>
<comment type="caution">
    <text evidence="2">The sequence shown here is derived from an EMBL/GenBank/DDBJ whole genome shotgun (WGS) entry which is preliminary data.</text>
</comment>
<proteinExistence type="predicted"/>
<feature type="chain" id="PRO_5040489611" description="Secreted protein" evidence="1">
    <location>
        <begin position="22"/>
        <end position="111"/>
    </location>
</feature>
<evidence type="ECO:0000313" key="2">
    <source>
        <dbReference type="EMBL" id="KAG1808642.1"/>
    </source>
</evidence>
<dbReference type="GeneID" id="64637741"/>
<sequence>MVLIALRFLVVLFQNPRPGSGTDYNSTTMMKARLLCCGTMNNAHVKPHLFFFILRYVHVFSACWCASCEGQTDPCWPMRVGNHVENLPMTFSMPSSYVTQTVSRLYLVFLH</sequence>
<dbReference type="Proteomes" id="UP000807769">
    <property type="component" value="Unassembled WGS sequence"/>
</dbReference>